<reference evidence="2" key="1">
    <citation type="journal article" date="2020" name="Appl. Environ. Microbiol.">
        <title>Medium-Chain Fatty Acid Synthesis by 'Candidatus Weimeria bifida' gen. nov., sp. nov., and 'Candidatus Pseudoramibacter fermentans' sp. nov.</title>
        <authorList>
            <person name="Scarborough M.J."/>
            <person name="Myers K.S."/>
            <person name="Donohue T.J."/>
            <person name="Noguera D.R."/>
        </authorList>
    </citation>
    <scope>NUCLEOTIDE SEQUENCE</scope>
    <source>
        <strain evidence="2">LCO1.1</strain>
    </source>
</reference>
<keyword evidence="3" id="KW-1185">Reference proteome</keyword>
<dbReference type="AlphaFoldDB" id="A0A6N7IXE3"/>
<keyword evidence="1" id="KW-0472">Membrane</keyword>
<feature type="transmembrane region" description="Helical" evidence="1">
    <location>
        <begin position="38"/>
        <end position="69"/>
    </location>
</feature>
<evidence type="ECO:0000313" key="2">
    <source>
        <dbReference type="EMBL" id="MQN00899.1"/>
    </source>
</evidence>
<keyword evidence="1" id="KW-1133">Transmembrane helix</keyword>
<keyword evidence="1" id="KW-0812">Transmembrane</keyword>
<name>A0A6N7IXE3_9FIRM</name>
<accession>A0A6N7IXE3</accession>
<dbReference type="Proteomes" id="UP000460257">
    <property type="component" value="Unassembled WGS sequence"/>
</dbReference>
<sequence length="75" mass="7946">MITLFCILLIIAFLVGIVKVFGWLLSAAFHLIPFLLGIFMAIGVIAIAAYLLETVGVVIAIIVIIGLCAGRHHAG</sequence>
<evidence type="ECO:0000313" key="3">
    <source>
        <dbReference type="Proteomes" id="UP000460257"/>
    </source>
</evidence>
<protein>
    <submittedName>
        <fullName evidence="2">Uncharacterized protein</fullName>
    </submittedName>
</protein>
<proteinExistence type="predicted"/>
<gene>
    <name evidence="2" type="ORF">FRC54_02755</name>
</gene>
<dbReference type="EMBL" id="VOGC01000002">
    <property type="protein sequence ID" value="MQN00899.1"/>
    <property type="molecule type" value="Genomic_DNA"/>
</dbReference>
<organism evidence="2 3">
    <name type="scientific">Candidatus Weimeria bifida</name>
    <dbReference type="NCBI Taxonomy" id="2599074"/>
    <lineage>
        <taxon>Bacteria</taxon>
        <taxon>Bacillati</taxon>
        <taxon>Bacillota</taxon>
        <taxon>Clostridia</taxon>
        <taxon>Lachnospirales</taxon>
        <taxon>Lachnospiraceae</taxon>
        <taxon>Candidatus Weimeria</taxon>
    </lineage>
</organism>
<evidence type="ECO:0000256" key="1">
    <source>
        <dbReference type="SAM" id="Phobius"/>
    </source>
</evidence>
<comment type="caution">
    <text evidence="2">The sequence shown here is derived from an EMBL/GenBank/DDBJ whole genome shotgun (WGS) entry which is preliminary data.</text>
</comment>